<sequence length="89" mass="10207">MINSFVISQFTMYLIVMKNEWNELARNTVKGLMASNGVNAVELQKRLTELGVNETRNSIVLKLNRGTFSFAWFLQVLKALDLKLETKNI</sequence>
<keyword evidence="3" id="KW-1185">Reference proteome</keyword>
<dbReference type="Pfam" id="PF20075">
    <property type="entry name" value="DUF6471"/>
    <property type="match status" value="1"/>
</dbReference>
<dbReference type="OrthoDB" id="5465449at2"/>
<proteinExistence type="predicted"/>
<organism evidence="2 3">
    <name type="scientific">Pseudodesulfovibrio senegalensis</name>
    <dbReference type="NCBI Taxonomy" id="1721087"/>
    <lineage>
        <taxon>Bacteria</taxon>
        <taxon>Pseudomonadati</taxon>
        <taxon>Thermodesulfobacteriota</taxon>
        <taxon>Desulfovibrionia</taxon>
        <taxon>Desulfovibrionales</taxon>
        <taxon>Desulfovibrionaceae</taxon>
    </lineage>
</organism>
<dbReference type="EMBL" id="WAIE01000001">
    <property type="protein sequence ID" value="KAB1443562.1"/>
    <property type="molecule type" value="Genomic_DNA"/>
</dbReference>
<dbReference type="InterPro" id="IPR045526">
    <property type="entry name" value="DUF6471"/>
</dbReference>
<reference evidence="2 3" key="1">
    <citation type="journal article" date="2017" name="Int. J. Syst. Evol. Microbiol.">
        <title>Desulfovibrio senegalensis sp. nov., a mesophilic sulfate reducer isolated from marine sediment.</title>
        <authorList>
            <person name="Thioye A."/>
            <person name="Gam Z.B.A."/>
            <person name="Mbengue M."/>
            <person name="Cayol J.L."/>
            <person name="Joseph-Bartoli M."/>
            <person name="Toure-Kane C."/>
            <person name="Labat M."/>
        </authorList>
    </citation>
    <scope>NUCLEOTIDE SEQUENCE [LARGE SCALE GENOMIC DNA]</scope>
    <source>
        <strain evidence="2 3">DSM 101509</strain>
    </source>
</reference>
<dbReference type="Proteomes" id="UP000438699">
    <property type="component" value="Unassembled WGS sequence"/>
</dbReference>
<protein>
    <recommendedName>
        <fullName evidence="1">DUF6471 domain-containing protein</fullName>
    </recommendedName>
</protein>
<evidence type="ECO:0000259" key="1">
    <source>
        <dbReference type="Pfam" id="PF20075"/>
    </source>
</evidence>
<dbReference type="RefSeq" id="WP_151149934.1">
    <property type="nucleotide sequence ID" value="NZ_WAIE01000001.1"/>
</dbReference>
<gene>
    <name evidence="2" type="ORF">F8A88_04765</name>
</gene>
<evidence type="ECO:0000313" key="2">
    <source>
        <dbReference type="EMBL" id="KAB1443562.1"/>
    </source>
</evidence>
<feature type="domain" description="DUF6471" evidence="1">
    <location>
        <begin position="21"/>
        <end position="82"/>
    </location>
</feature>
<dbReference type="AlphaFoldDB" id="A0A6N6N5V9"/>
<accession>A0A6N6N5V9</accession>
<evidence type="ECO:0000313" key="3">
    <source>
        <dbReference type="Proteomes" id="UP000438699"/>
    </source>
</evidence>
<comment type="caution">
    <text evidence="2">The sequence shown here is derived from an EMBL/GenBank/DDBJ whole genome shotgun (WGS) entry which is preliminary data.</text>
</comment>
<name>A0A6N6N5V9_9BACT</name>